<evidence type="ECO:0000259" key="5">
    <source>
        <dbReference type="PROSITE" id="PS51379"/>
    </source>
</evidence>
<dbReference type="GO" id="GO:0046872">
    <property type="term" value="F:metal ion binding"/>
    <property type="evidence" value="ECO:0007669"/>
    <property type="project" value="UniProtKB-KW"/>
</dbReference>
<dbReference type="OrthoDB" id="360077at2"/>
<dbReference type="Proteomes" id="UP000182360">
    <property type="component" value="Unassembled WGS sequence"/>
</dbReference>
<keyword evidence="4" id="KW-0472">Membrane</keyword>
<evidence type="ECO:0000256" key="4">
    <source>
        <dbReference type="SAM" id="Phobius"/>
    </source>
</evidence>
<organism evidence="6 7">
    <name type="scientific">Treponema bryantii</name>
    <dbReference type="NCBI Taxonomy" id="163"/>
    <lineage>
        <taxon>Bacteria</taxon>
        <taxon>Pseudomonadati</taxon>
        <taxon>Spirochaetota</taxon>
        <taxon>Spirochaetia</taxon>
        <taxon>Spirochaetales</taxon>
        <taxon>Treponemataceae</taxon>
        <taxon>Treponema</taxon>
    </lineage>
</organism>
<proteinExistence type="predicted"/>
<keyword evidence="3" id="KW-0411">Iron-sulfur</keyword>
<feature type="domain" description="4Fe-4S ferredoxin-type" evidence="5">
    <location>
        <begin position="94"/>
        <end position="122"/>
    </location>
</feature>
<dbReference type="InterPro" id="IPR017896">
    <property type="entry name" value="4Fe4S_Fe-S-bd"/>
</dbReference>
<dbReference type="RefSeq" id="WP_074640825.1">
    <property type="nucleotide sequence ID" value="NZ_FOFU01000001.1"/>
</dbReference>
<dbReference type="EMBL" id="FOFU01000001">
    <property type="protein sequence ID" value="SEP86419.1"/>
    <property type="molecule type" value="Genomic_DNA"/>
</dbReference>
<evidence type="ECO:0000313" key="6">
    <source>
        <dbReference type="EMBL" id="SEP86419.1"/>
    </source>
</evidence>
<dbReference type="AlphaFoldDB" id="A0A1H9BC23"/>
<keyword evidence="2" id="KW-0408">Iron</keyword>
<evidence type="ECO:0000256" key="1">
    <source>
        <dbReference type="ARBA" id="ARBA00022723"/>
    </source>
</evidence>
<dbReference type="Gene3D" id="3.30.70.20">
    <property type="match status" value="1"/>
</dbReference>
<dbReference type="InterPro" id="IPR057431">
    <property type="entry name" value="LdpA_Fe-S-bd"/>
</dbReference>
<dbReference type="SUPFAM" id="SSF54862">
    <property type="entry name" value="4Fe-4S ferredoxins"/>
    <property type="match status" value="1"/>
</dbReference>
<dbReference type="GO" id="GO:0051536">
    <property type="term" value="F:iron-sulfur cluster binding"/>
    <property type="evidence" value="ECO:0007669"/>
    <property type="project" value="UniProtKB-KW"/>
</dbReference>
<keyword evidence="1" id="KW-0479">Metal-binding</keyword>
<feature type="domain" description="4Fe-4S ferredoxin-type" evidence="5">
    <location>
        <begin position="123"/>
        <end position="152"/>
    </location>
</feature>
<dbReference type="PROSITE" id="PS51379">
    <property type="entry name" value="4FE4S_FER_2"/>
    <property type="match status" value="2"/>
</dbReference>
<protein>
    <recommendedName>
        <fullName evidence="5">4Fe-4S ferredoxin-type domain-containing protein</fullName>
    </recommendedName>
</protein>
<keyword evidence="4" id="KW-1133">Transmembrane helix</keyword>
<keyword evidence="7" id="KW-1185">Reference proteome</keyword>
<dbReference type="PROSITE" id="PS00198">
    <property type="entry name" value="4FE4S_FER_1"/>
    <property type="match status" value="1"/>
</dbReference>
<feature type="transmembrane region" description="Helical" evidence="4">
    <location>
        <begin position="6"/>
        <end position="27"/>
    </location>
</feature>
<evidence type="ECO:0000313" key="7">
    <source>
        <dbReference type="Proteomes" id="UP000182360"/>
    </source>
</evidence>
<evidence type="ECO:0000256" key="2">
    <source>
        <dbReference type="ARBA" id="ARBA00023004"/>
    </source>
</evidence>
<accession>A0A1H9BC23</accession>
<dbReference type="InterPro" id="IPR017900">
    <property type="entry name" value="4Fe4S_Fe_S_CS"/>
</dbReference>
<reference evidence="6 7" key="1">
    <citation type="submission" date="2016-10" db="EMBL/GenBank/DDBJ databases">
        <authorList>
            <person name="de Groot N.N."/>
        </authorList>
    </citation>
    <scope>NUCLEOTIDE SEQUENCE [LARGE SCALE GENOMIC DNA]</scope>
    <source>
        <strain evidence="6 7">B25</strain>
    </source>
</reference>
<sequence length="201" mass="22804">MILRIILLILFLLLLIMLTFFTLYILIPSINKQDKKNEDPLVPLHLSPVILPEEKKYNPSDKKAYVLCSCHKECNLNRSLFNEEYTCIMAKTVFGSSLDCKYACLGLGDCVKICPQEAIKIENMTAIITSNCCGCGKCVSICPQKIIDLIPTDTKKAVVCGNETGEMTSCTKLKSEENISWGDKKDFKIWDFCYRIIKRLK</sequence>
<evidence type="ECO:0000256" key="3">
    <source>
        <dbReference type="ARBA" id="ARBA00023014"/>
    </source>
</evidence>
<gene>
    <name evidence="6" type="ORF">SAMN04487977_101650</name>
</gene>
<dbReference type="STRING" id="163.SAMN04487775_102285"/>
<name>A0A1H9BC23_9SPIR</name>
<keyword evidence="4" id="KW-0812">Transmembrane</keyword>
<dbReference type="Pfam" id="PF25160">
    <property type="entry name" value="LdpA_Fe-S-bd"/>
    <property type="match status" value="1"/>
</dbReference>